<feature type="compositionally biased region" description="Low complexity" evidence="4">
    <location>
        <begin position="580"/>
        <end position="601"/>
    </location>
</feature>
<dbReference type="GO" id="GO:0032259">
    <property type="term" value="P:methylation"/>
    <property type="evidence" value="ECO:0007669"/>
    <property type="project" value="UniProtKB-KW"/>
</dbReference>
<evidence type="ECO:0000259" key="6">
    <source>
        <dbReference type="Pfam" id="PF25454"/>
    </source>
</evidence>
<evidence type="ECO:0000256" key="3">
    <source>
        <dbReference type="ARBA" id="ARBA00023242"/>
    </source>
</evidence>
<dbReference type="InterPro" id="IPR058682">
    <property type="entry name" value="IRF-2BP1/2-like_M"/>
</dbReference>
<feature type="compositionally biased region" description="Polar residues" evidence="4">
    <location>
        <begin position="418"/>
        <end position="434"/>
    </location>
</feature>
<dbReference type="Pfam" id="PF11261">
    <property type="entry name" value="IRF-2BP1_2"/>
    <property type="match status" value="1"/>
</dbReference>
<dbReference type="PANTHER" id="PTHR10816:SF19">
    <property type="entry name" value="PROTEIN INTERACTING WITH TTK69 AND SIN3A, ISOFORM D"/>
    <property type="match status" value="1"/>
</dbReference>
<dbReference type="GO" id="GO:0005634">
    <property type="term" value="C:nucleus"/>
    <property type="evidence" value="ECO:0007669"/>
    <property type="project" value="UniProtKB-SubCell"/>
</dbReference>
<comment type="similarity">
    <text evidence="2">Belongs to the IRF2BP family.</text>
</comment>
<feature type="compositionally biased region" description="Polar residues" evidence="4">
    <location>
        <begin position="615"/>
        <end position="639"/>
    </location>
</feature>
<comment type="subcellular location">
    <subcellularLocation>
        <location evidence="1">Nucleus</location>
    </subcellularLocation>
</comment>
<reference evidence="8" key="1">
    <citation type="submission" date="2020-04" db="EMBL/GenBank/DDBJ databases">
        <authorList>
            <person name="Neveu A P."/>
        </authorList>
    </citation>
    <scope>NUCLEOTIDE SEQUENCE</scope>
    <source>
        <tissue evidence="8">Whole embryo</tissue>
    </source>
</reference>
<evidence type="ECO:0000259" key="5">
    <source>
        <dbReference type="Pfam" id="PF11261"/>
    </source>
</evidence>
<feature type="compositionally biased region" description="Polar residues" evidence="4">
    <location>
        <begin position="132"/>
        <end position="153"/>
    </location>
</feature>
<evidence type="ECO:0000313" key="8">
    <source>
        <dbReference type="EMBL" id="CAB3260050.1"/>
    </source>
</evidence>
<keyword evidence="3" id="KW-0539">Nucleus</keyword>
<organism evidence="8">
    <name type="scientific">Phallusia mammillata</name>
    <dbReference type="NCBI Taxonomy" id="59560"/>
    <lineage>
        <taxon>Eukaryota</taxon>
        <taxon>Metazoa</taxon>
        <taxon>Chordata</taxon>
        <taxon>Tunicata</taxon>
        <taxon>Ascidiacea</taxon>
        <taxon>Phlebobranchia</taxon>
        <taxon>Ascidiidae</taxon>
        <taxon>Phallusia</taxon>
    </lineage>
</organism>
<feature type="region of interest" description="Disordered" evidence="4">
    <location>
        <begin position="405"/>
        <end position="434"/>
    </location>
</feature>
<dbReference type="AlphaFoldDB" id="A0A6F9DFJ0"/>
<protein>
    <submittedName>
        <fullName evidence="8">Histone-lysine N-methyltransferase 2A</fullName>
    </submittedName>
</protein>
<feature type="region of interest" description="Disordered" evidence="4">
    <location>
        <begin position="125"/>
        <end position="167"/>
    </location>
</feature>
<feature type="region of interest" description="Disordered" evidence="4">
    <location>
        <begin position="58"/>
        <end position="103"/>
    </location>
</feature>
<dbReference type="SUPFAM" id="SSF57850">
    <property type="entry name" value="RING/U-box"/>
    <property type="match status" value="1"/>
</dbReference>
<keyword evidence="8" id="KW-0808">Transferase</keyword>
<evidence type="ECO:0000256" key="4">
    <source>
        <dbReference type="SAM" id="MobiDB-lite"/>
    </source>
</evidence>
<feature type="compositionally biased region" description="Polar residues" evidence="4">
    <location>
        <begin position="485"/>
        <end position="505"/>
    </location>
</feature>
<dbReference type="GO" id="GO:0006357">
    <property type="term" value="P:regulation of transcription by RNA polymerase II"/>
    <property type="evidence" value="ECO:0007669"/>
    <property type="project" value="TreeGrafter"/>
</dbReference>
<feature type="compositionally biased region" description="Low complexity" evidence="4">
    <location>
        <begin position="68"/>
        <end position="85"/>
    </location>
</feature>
<gene>
    <name evidence="8" type="primary">Kmt2a-002</name>
</gene>
<keyword evidence="8" id="KW-0489">Methyltransferase</keyword>
<dbReference type="GO" id="GO:0003714">
    <property type="term" value="F:transcription corepressor activity"/>
    <property type="evidence" value="ECO:0007669"/>
    <property type="project" value="TreeGrafter"/>
</dbReference>
<evidence type="ECO:0000256" key="2">
    <source>
        <dbReference type="ARBA" id="ARBA00010802"/>
    </source>
</evidence>
<dbReference type="Pfam" id="PF25457">
    <property type="entry name" value="IRF-2BP1_2_M"/>
    <property type="match status" value="1"/>
</dbReference>
<proteinExistence type="evidence at transcript level"/>
<evidence type="ECO:0000256" key="1">
    <source>
        <dbReference type="ARBA" id="ARBA00004123"/>
    </source>
</evidence>
<feature type="domain" description="Interferon regulatory factor 2-binding protein 1/2-like zinc finger" evidence="5">
    <location>
        <begin position="11"/>
        <end position="61"/>
    </location>
</feature>
<feature type="domain" description="IRF-2BP1/2-like middle" evidence="7">
    <location>
        <begin position="228"/>
        <end position="375"/>
    </location>
</feature>
<dbReference type="FunFam" id="1.10.10.1580:FF:000001">
    <property type="entry name" value="interferon regulatory factor 2-binding protein 2"/>
    <property type="match status" value="1"/>
</dbReference>
<feature type="domain" description="Interferon regulatory factor 2-binding protein 1/2-like C3HC4 zinc finger" evidence="6">
    <location>
        <begin position="653"/>
        <end position="725"/>
    </location>
</feature>
<feature type="region of interest" description="Disordered" evidence="4">
    <location>
        <begin position="472"/>
        <end position="646"/>
    </location>
</feature>
<dbReference type="Gene3D" id="1.10.10.1580">
    <property type="entry name" value="Interferon regulatory factor 2-binding protein"/>
    <property type="match status" value="1"/>
</dbReference>
<dbReference type="InterPro" id="IPR057414">
    <property type="entry name" value="Zf-C3HC4_IRF-2BP1_2"/>
</dbReference>
<name>A0A6F9DFJ0_9ASCI</name>
<dbReference type="GO" id="GO:0008168">
    <property type="term" value="F:methyltransferase activity"/>
    <property type="evidence" value="ECO:0007669"/>
    <property type="project" value="UniProtKB-KW"/>
</dbReference>
<dbReference type="EMBL" id="LR786310">
    <property type="protein sequence ID" value="CAB3260050.1"/>
    <property type="molecule type" value="mRNA"/>
</dbReference>
<dbReference type="InterPro" id="IPR044882">
    <property type="entry name" value="I2BP1/2_C3HC4-RING_sf"/>
</dbReference>
<dbReference type="Pfam" id="PF25454">
    <property type="entry name" value="zf-C3HC4_IRF-2BP1_2"/>
    <property type="match status" value="1"/>
</dbReference>
<dbReference type="InterPro" id="IPR022750">
    <property type="entry name" value="IRF-2BP1_2-like_Znf"/>
</dbReference>
<dbReference type="PANTHER" id="PTHR10816">
    <property type="entry name" value="MYELIN TRANSCRIPTION FACTOR 1-RELATED"/>
    <property type="match status" value="1"/>
</dbReference>
<feature type="compositionally biased region" description="Low complexity" evidence="4">
    <location>
        <begin position="528"/>
        <end position="544"/>
    </location>
</feature>
<accession>A0A6F9DFJ0</accession>
<evidence type="ECO:0000259" key="7">
    <source>
        <dbReference type="Pfam" id="PF25457"/>
    </source>
</evidence>
<sequence length="738" mass="79558">MSSNHMSRPTRQHCYLCDFPRMPWAMVFDFTEPVCRGCVNYEGPDRIEIVLENARQLKRAHRAHRPQSVSSGEGSSSGHAGGSYSQTKSARRNSPPKNSVFFDQTDSRLSDRYYSVSADGKVTAGHSLYGHHQNNSNSANPVHKTLSNSSSNYQKDDESSPMRRSVLPSVSSTQAFVNGSIIGNTSLSVLQSLSGSRMYGQTSRSGVLSKEPSVSSISKIPERHYSTASYVARHNSTSQIYDDKHSTSNNIVLDTLSRLNHCVPFDIRFKKDHSLKGRVVHFDAPYKPGMEYELKTYIEYPVGSSNVYTTASAVAKQMFSDTTKDMGKGALSSGYKYIEYEMKHGSGQWRLLGDLLPDSARTFKDVIPTELLPSAYVDPLYSQLPTSAIPSPHHYMLKAVSAQLPTRKRKGSPDHPGHSTSPCKLLSSDSKPSTSIGIGSGLVDDTIIKLSSNFALMQQQAALSGVVPLPNIVKPSSHDQDQEQSHGSVVSSPNQEQSVERFSSSPKEKSPVTALSVPTGNSKAHRTSSGSSNNSGSSYPSGSNVESKPHKSGSDSPLTSIPRSPVPEINGESGWRHMRTSSGNSSSGSARSSQSLLHSTSVKPSGGLTPPSTPNPSIGSTPNTPAPTSNGTGPLSTSFPNPNTPINGPNPPLKCVLCNGRLEDTHFVQCPSQAAHKFCFSCSRDNIKAQGARGGEVYCPSGAKCPLVGSTVPWAFMQEEITTILNGENDVKKEKVEN</sequence>